<evidence type="ECO:0000313" key="7">
    <source>
        <dbReference type="Proteomes" id="UP001396334"/>
    </source>
</evidence>
<dbReference type="InterPro" id="IPR012967">
    <property type="entry name" value="COMT_dimerisation"/>
</dbReference>
<dbReference type="CDD" id="cd02440">
    <property type="entry name" value="AdoMet_MTases"/>
    <property type="match status" value="1"/>
</dbReference>
<dbReference type="Gene3D" id="1.10.10.10">
    <property type="entry name" value="Winged helix-like DNA-binding domain superfamily/Winged helix DNA-binding domain"/>
    <property type="match status" value="1"/>
</dbReference>
<accession>A0ABR2QFG3</accession>
<dbReference type="PROSITE" id="PS51683">
    <property type="entry name" value="SAM_OMT_II"/>
    <property type="match status" value="1"/>
</dbReference>
<dbReference type="PIRSF" id="PIRSF005739">
    <property type="entry name" value="O-mtase"/>
    <property type="match status" value="1"/>
</dbReference>
<dbReference type="Proteomes" id="UP001396334">
    <property type="component" value="Unassembled WGS sequence"/>
</dbReference>
<dbReference type="InterPro" id="IPR001077">
    <property type="entry name" value="COMT_C"/>
</dbReference>
<feature type="domain" description="O-methyltransferase dimerisation" evidence="5">
    <location>
        <begin position="20"/>
        <end position="103"/>
    </location>
</feature>
<protein>
    <submittedName>
        <fullName evidence="6">Uncharacterized protein</fullName>
    </submittedName>
</protein>
<evidence type="ECO:0000259" key="4">
    <source>
        <dbReference type="Pfam" id="PF00891"/>
    </source>
</evidence>
<comment type="caution">
    <text evidence="6">The sequence shown here is derived from an EMBL/GenBank/DDBJ whole genome shotgun (WGS) entry which is preliminary data.</text>
</comment>
<sequence length="353" mass="39311">MAKMDKGYVNELLQAQAHVWNHIFNFINSMSLKCSVDLGIPDAIHNHGKPMTVTELVAALPTLDRTKAGNIYRLMRILVHSGFFGVEEDGYVLTSASRLLLKDDPLSMVPFVESMLDPMLTKPWDFLGIWFESNDRSPFDTAYGKSFWDYDFPATKLDNLMKEGLARDSRLVASVLIDRCRGMFEGLNSLVDVGGSTGTVGKAIADAFPHLECTVFDLPQTVAALQDTGNLKYVGGNMFEQVPPADAVLLKWVLCDWNDEECLKILKQCRKAVKEGGKVIIVDLVLIKNEKADDEASNLIETQLLFDIMVTMVLVGGKERGEEEWAKLFSASGFSRYEIAPVLGMRSVIEVYP</sequence>
<dbReference type="SUPFAM" id="SSF46785">
    <property type="entry name" value="Winged helix' DNA-binding domain"/>
    <property type="match status" value="1"/>
</dbReference>
<reference evidence="6 7" key="1">
    <citation type="journal article" date="2024" name="G3 (Bethesda)">
        <title>Genome assembly of Hibiscus sabdariffa L. provides insights into metabolisms of medicinal natural products.</title>
        <authorList>
            <person name="Kim T."/>
        </authorList>
    </citation>
    <scope>NUCLEOTIDE SEQUENCE [LARGE SCALE GENOMIC DNA]</scope>
    <source>
        <strain evidence="6">TK-2024</strain>
        <tissue evidence="6">Old leaves</tissue>
    </source>
</reference>
<evidence type="ECO:0000256" key="1">
    <source>
        <dbReference type="ARBA" id="ARBA00022603"/>
    </source>
</evidence>
<dbReference type="InterPro" id="IPR016461">
    <property type="entry name" value="COMT-like"/>
</dbReference>
<dbReference type="Pfam" id="PF00891">
    <property type="entry name" value="Methyltransf_2"/>
    <property type="match status" value="1"/>
</dbReference>
<dbReference type="EMBL" id="JBBPBN010000040">
    <property type="protein sequence ID" value="KAK8999285.1"/>
    <property type="molecule type" value="Genomic_DNA"/>
</dbReference>
<dbReference type="InterPro" id="IPR036390">
    <property type="entry name" value="WH_DNA-bd_sf"/>
</dbReference>
<keyword evidence="3" id="KW-0949">S-adenosyl-L-methionine</keyword>
<dbReference type="Pfam" id="PF08100">
    <property type="entry name" value="Dimerisation"/>
    <property type="match status" value="1"/>
</dbReference>
<name>A0ABR2QFG3_9ROSI</name>
<dbReference type="Gene3D" id="3.40.50.150">
    <property type="entry name" value="Vaccinia Virus protein VP39"/>
    <property type="match status" value="1"/>
</dbReference>
<dbReference type="InterPro" id="IPR036388">
    <property type="entry name" value="WH-like_DNA-bd_sf"/>
</dbReference>
<proteinExistence type="predicted"/>
<feature type="domain" description="O-methyltransferase C-terminal" evidence="4">
    <location>
        <begin position="130"/>
        <end position="335"/>
    </location>
</feature>
<dbReference type="InterPro" id="IPR029063">
    <property type="entry name" value="SAM-dependent_MTases_sf"/>
</dbReference>
<evidence type="ECO:0000313" key="6">
    <source>
        <dbReference type="EMBL" id="KAK8999285.1"/>
    </source>
</evidence>
<keyword evidence="7" id="KW-1185">Reference proteome</keyword>
<evidence type="ECO:0000259" key="5">
    <source>
        <dbReference type="Pfam" id="PF08100"/>
    </source>
</evidence>
<organism evidence="6 7">
    <name type="scientific">Hibiscus sabdariffa</name>
    <name type="common">roselle</name>
    <dbReference type="NCBI Taxonomy" id="183260"/>
    <lineage>
        <taxon>Eukaryota</taxon>
        <taxon>Viridiplantae</taxon>
        <taxon>Streptophyta</taxon>
        <taxon>Embryophyta</taxon>
        <taxon>Tracheophyta</taxon>
        <taxon>Spermatophyta</taxon>
        <taxon>Magnoliopsida</taxon>
        <taxon>eudicotyledons</taxon>
        <taxon>Gunneridae</taxon>
        <taxon>Pentapetalae</taxon>
        <taxon>rosids</taxon>
        <taxon>malvids</taxon>
        <taxon>Malvales</taxon>
        <taxon>Malvaceae</taxon>
        <taxon>Malvoideae</taxon>
        <taxon>Hibiscus</taxon>
    </lineage>
</organism>
<dbReference type="PANTHER" id="PTHR11746">
    <property type="entry name" value="O-METHYLTRANSFERASE"/>
    <property type="match status" value="1"/>
</dbReference>
<keyword evidence="1" id="KW-0489">Methyltransferase</keyword>
<gene>
    <name evidence="6" type="ORF">V6N11_070461</name>
</gene>
<dbReference type="SUPFAM" id="SSF53335">
    <property type="entry name" value="S-adenosyl-L-methionine-dependent methyltransferases"/>
    <property type="match status" value="1"/>
</dbReference>
<evidence type="ECO:0000256" key="3">
    <source>
        <dbReference type="ARBA" id="ARBA00022691"/>
    </source>
</evidence>
<evidence type="ECO:0000256" key="2">
    <source>
        <dbReference type="ARBA" id="ARBA00022679"/>
    </source>
</evidence>
<keyword evidence="2" id="KW-0808">Transferase</keyword>